<evidence type="ECO:0000313" key="6">
    <source>
        <dbReference type="Proteomes" id="UP000198506"/>
    </source>
</evidence>
<dbReference type="GO" id="GO:0016788">
    <property type="term" value="F:hydrolase activity, acting on ester bonds"/>
    <property type="evidence" value="ECO:0007669"/>
    <property type="project" value="InterPro"/>
</dbReference>
<keyword evidence="3" id="KW-0378">Hydrolase</keyword>
<dbReference type="Pfam" id="PF01026">
    <property type="entry name" value="TatD_DNase"/>
    <property type="match status" value="1"/>
</dbReference>
<dbReference type="GO" id="GO:0046872">
    <property type="term" value="F:metal ion binding"/>
    <property type="evidence" value="ECO:0007669"/>
    <property type="project" value="UniProtKB-KW"/>
</dbReference>
<comment type="similarity">
    <text evidence="1">Belongs to the metallo-dependent hydrolases superfamily. TatD-type hydrolase family.</text>
</comment>
<dbReference type="PIRSF" id="PIRSF005902">
    <property type="entry name" value="DNase_TatD"/>
    <property type="match status" value="1"/>
</dbReference>
<evidence type="ECO:0000256" key="3">
    <source>
        <dbReference type="ARBA" id="ARBA00022801"/>
    </source>
</evidence>
<dbReference type="Gene3D" id="3.20.20.140">
    <property type="entry name" value="Metal-dependent hydrolases"/>
    <property type="match status" value="1"/>
</dbReference>
<dbReference type="PANTHER" id="PTHR46317">
    <property type="entry name" value="HYDROLASE OF PHP SUPERFAMILY-RELATED PROTEIN"/>
    <property type="match status" value="1"/>
</dbReference>
<organism evidence="5 6">
    <name type="scientific">Agrococcus baldri</name>
    <dbReference type="NCBI Taxonomy" id="153730"/>
    <lineage>
        <taxon>Bacteria</taxon>
        <taxon>Bacillati</taxon>
        <taxon>Actinomycetota</taxon>
        <taxon>Actinomycetes</taxon>
        <taxon>Micrococcales</taxon>
        <taxon>Microbacteriaceae</taxon>
        <taxon>Agrococcus</taxon>
    </lineage>
</organism>
<dbReference type="EMBL" id="FOZN01000003">
    <property type="protein sequence ID" value="SFS16243.1"/>
    <property type="molecule type" value="Genomic_DNA"/>
</dbReference>
<keyword evidence="2 4" id="KW-0479">Metal-binding</keyword>
<feature type="binding site" evidence="4">
    <location>
        <position position="7"/>
    </location>
    <ligand>
        <name>a divalent metal cation</name>
        <dbReference type="ChEBI" id="CHEBI:60240"/>
        <label>1</label>
    </ligand>
</feature>
<dbReference type="CDD" id="cd01310">
    <property type="entry name" value="TatD_DNAse"/>
    <property type="match status" value="1"/>
</dbReference>
<feature type="binding site" evidence="4">
    <location>
        <position position="5"/>
    </location>
    <ligand>
        <name>a divalent metal cation</name>
        <dbReference type="ChEBI" id="CHEBI:60240"/>
        <label>1</label>
    </ligand>
</feature>
<dbReference type="InterPro" id="IPR049677">
    <property type="entry name" value="QatD"/>
</dbReference>
<feature type="binding site" evidence="4">
    <location>
        <position position="122"/>
    </location>
    <ligand>
        <name>a divalent metal cation</name>
        <dbReference type="ChEBI" id="CHEBI:60240"/>
        <label>2</label>
    </ligand>
</feature>
<comment type="caution">
    <text evidence="5">The sequence shown here is derived from an EMBL/GenBank/DDBJ whole genome shotgun (WGS) entry which is preliminary data.</text>
</comment>
<evidence type="ECO:0000256" key="1">
    <source>
        <dbReference type="ARBA" id="ARBA00009275"/>
    </source>
</evidence>
<evidence type="ECO:0000256" key="2">
    <source>
        <dbReference type="ARBA" id="ARBA00022723"/>
    </source>
</evidence>
<sequence>MIDFHCHLDLYQSPPAVAEESQRRGIGLLSVTTTPSAWSGTARLAEGRSAIRTAIGLHPQLAGQRKHELALFDRYLANTPFVGEVGLDGSPECRAFWEDQLEVFDHVLQACSAGDEKVISIHSRRAAKDVLDQLDRYDRIKTPILHWFSGSRSQLERAIGRGCWFSVGPAMLAGAKGRELVAAMPNGKVLLETDGPFAQVRRQGLNPWDITAALRPIAALWGVTEREAQRRIEVNERALLASVAAALGRPTT</sequence>
<reference evidence="5 6" key="1">
    <citation type="submission" date="2016-10" db="EMBL/GenBank/DDBJ databases">
        <authorList>
            <person name="Varghese N."/>
            <person name="Submissions S."/>
        </authorList>
    </citation>
    <scope>NUCLEOTIDE SEQUENCE [LARGE SCALE GENOMIC DNA]</scope>
    <source>
        <strain evidence="5 6">IAM 15147</strain>
    </source>
</reference>
<dbReference type="InterPro" id="IPR032466">
    <property type="entry name" value="Metal_Hydrolase"/>
</dbReference>
<dbReference type="RefSeq" id="WP_092918803.1">
    <property type="nucleotide sequence ID" value="NZ_FOZN01000003.1"/>
</dbReference>
<accession>A0AA94L0H6</accession>
<feature type="binding site" evidence="4">
    <location>
        <position position="194"/>
    </location>
    <ligand>
        <name>a divalent metal cation</name>
        <dbReference type="ChEBI" id="CHEBI:60240"/>
        <label>1</label>
    </ligand>
</feature>
<dbReference type="NCBIfam" id="NF041926">
    <property type="entry name" value="QatD"/>
    <property type="match status" value="1"/>
</dbReference>
<dbReference type="InterPro" id="IPR001130">
    <property type="entry name" value="TatD-like"/>
</dbReference>
<dbReference type="AlphaFoldDB" id="A0AA94L0H6"/>
<dbReference type="PANTHER" id="PTHR46317:SF1">
    <property type="entry name" value="HYDROLASE, TATD FAMILY"/>
    <property type="match status" value="1"/>
</dbReference>
<keyword evidence="6" id="KW-1185">Reference proteome</keyword>
<evidence type="ECO:0000313" key="5">
    <source>
        <dbReference type="EMBL" id="SFS16243.1"/>
    </source>
</evidence>
<name>A0AA94L0H6_9MICO</name>
<dbReference type="Proteomes" id="UP000198506">
    <property type="component" value="Unassembled WGS sequence"/>
</dbReference>
<protein>
    <submittedName>
        <fullName evidence="5">TatD DNase family protein</fullName>
    </submittedName>
</protein>
<evidence type="ECO:0000256" key="4">
    <source>
        <dbReference type="PIRSR" id="PIRSR005902-1"/>
    </source>
</evidence>
<gene>
    <name evidence="5" type="ORF">SAMN04487783_2244</name>
</gene>
<feature type="binding site" evidence="4">
    <location>
        <position position="146"/>
    </location>
    <ligand>
        <name>a divalent metal cation</name>
        <dbReference type="ChEBI" id="CHEBI:60240"/>
        <label>2</label>
    </ligand>
</feature>
<dbReference type="SUPFAM" id="SSF51556">
    <property type="entry name" value="Metallo-dependent hydrolases"/>
    <property type="match status" value="1"/>
</dbReference>
<feature type="binding site" evidence="4">
    <location>
        <position position="84"/>
    </location>
    <ligand>
        <name>a divalent metal cation</name>
        <dbReference type="ChEBI" id="CHEBI:60240"/>
        <label>1</label>
    </ligand>
</feature>
<proteinExistence type="inferred from homology"/>